<accession>A0A150S244</accession>
<protein>
    <recommendedName>
        <fullName evidence="3">Ferritin-like domain-containing protein</fullName>
    </recommendedName>
</protein>
<dbReference type="InterPro" id="IPR009078">
    <property type="entry name" value="Ferritin-like_SF"/>
</dbReference>
<sequence length="244" mass="26626">MSASQLDLRAEARAHALDVSGYPVELFPSAIGTWRARMVNEHASSAVFEALARQLTDAGFPPELADACQGFAAEERLHGVLCGAVVESLGGTATASVPERPEFPQHRDAPPRAAVLRNVIHICCMSETVAVSLIGAERLEMPPGPLLDLLTRIYADEVGHARFGWRLLEQVAPELSAAERGAVERYFPVAFRHLVQHEHAHLPSRGAPERGEQLGLCSGIEARVLLDETIEEVIRPGLRRFFDC</sequence>
<dbReference type="EMBL" id="JEMB01001539">
    <property type="protein sequence ID" value="KYF86500.1"/>
    <property type="molecule type" value="Genomic_DNA"/>
</dbReference>
<gene>
    <name evidence="1" type="ORF">BE17_35750</name>
</gene>
<dbReference type="SUPFAM" id="SSF47240">
    <property type="entry name" value="Ferritin-like"/>
    <property type="match status" value="1"/>
</dbReference>
<evidence type="ECO:0008006" key="3">
    <source>
        <dbReference type="Google" id="ProtNLM"/>
    </source>
</evidence>
<reference evidence="1 2" key="1">
    <citation type="submission" date="2014-02" db="EMBL/GenBank/DDBJ databases">
        <title>The small core and large imbalanced accessory genome model reveals a collaborative survival strategy of Sorangium cellulosum strains in nature.</title>
        <authorList>
            <person name="Han K."/>
            <person name="Peng R."/>
            <person name="Blom J."/>
            <person name="Li Y.-Z."/>
        </authorList>
    </citation>
    <scope>NUCLEOTIDE SEQUENCE [LARGE SCALE GENOMIC DNA]</scope>
    <source>
        <strain evidence="1 2">So0011-07</strain>
    </source>
</reference>
<name>A0A150S244_SORCE</name>
<dbReference type="Proteomes" id="UP000075635">
    <property type="component" value="Unassembled WGS sequence"/>
</dbReference>
<dbReference type="AlphaFoldDB" id="A0A150S244"/>
<proteinExistence type="predicted"/>
<evidence type="ECO:0000313" key="2">
    <source>
        <dbReference type="Proteomes" id="UP000075635"/>
    </source>
</evidence>
<evidence type="ECO:0000313" key="1">
    <source>
        <dbReference type="EMBL" id="KYF86500.1"/>
    </source>
</evidence>
<comment type="caution">
    <text evidence="1">The sequence shown here is derived from an EMBL/GenBank/DDBJ whole genome shotgun (WGS) entry which is preliminary data.</text>
</comment>
<organism evidence="1 2">
    <name type="scientific">Sorangium cellulosum</name>
    <name type="common">Polyangium cellulosum</name>
    <dbReference type="NCBI Taxonomy" id="56"/>
    <lineage>
        <taxon>Bacteria</taxon>
        <taxon>Pseudomonadati</taxon>
        <taxon>Myxococcota</taxon>
        <taxon>Polyangia</taxon>
        <taxon>Polyangiales</taxon>
        <taxon>Polyangiaceae</taxon>
        <taxon>Sorangium</taxon>
    </lineage>
</organism>